<evidence type="ECO:0000313" key="1">
    <source>
        <dbReference type="EMBL" id="XCA34574.1"/>
    </source>
</evidence>
<gene>
    <name evidence="1" type="ORF">ABS861_04195</name>
</gene>
<accession>A0AAU7YME8</accession>
<dbReference type="Gene3D" id="3.60.10.10">
    <property type="entry name" value="Endonuclease/exonuclease/phosphatase"/>
    <property type="match status" value="1"/>
</dbReference>
<dbReference type="InterPro" id="IPR036691">
    <property type="entry name" value="Endo/exonu/phosph_ase_sf"/>
</dbReference>
<sequence>MQQNNRNVNDFISVTWNTQGGRWNEIRTEMNNDVSLDVLAIQEA</sequence>
<dbReference type="EMBL" id="CP158587">
    <property type="protein sequence ID" value="XCA34574.1"/>
    <property type="molecule type" value="Genomic_DNA"/>
</dbReference>
<proteinExistence type="predicted"/>
<reference evidence="1" key="1">
    <citation type="submission" date="2024-06" db="EMBL/GenBank/DDBJ databases">
        <title>Genome assembly of the Oeneis chryxus ivallda.</title>
        <authorList>
            <person name="MacDonald Z."/>
            <person name="Shaffer H.B."/>
            <person name="Gillespie T."/>
            <person name="Marimuthu M.P.A."/>
            <person name="Nguyen O."/>
            <person name="Fairbairn C.W."/>
            <person name="Seligmann W.E."/>
            <person name="Escalona M."/>
            <person name="Miller C."/>
            <person name="Toffelmier E."/>
        </authorList>
    </citation>
    <scope>NUCLEOTIDE SEQUENCE</scope>
    <source>
        <strain evidence="1">CCGP_102_HBS-TG_Oc004</strain>
    </source>
</reference>
<protein>
    <submittedName>
        <fullName evidence="1">Uncharacterized protein</fullName>
    </submittedName>
</protein>
<dbReference type="AlphaFoldDB" id="A0AAU7YME8"/>
<organism evidence="1">
    <name type="scientific">Wolbachia endosymbiont of Oeneis ivallda</name>
    <dbReference type="NCBI Taxonomy" id="3171168"/>
    <lineage>
        <taxon>Bacteria</taxon>
        <taxon>Pseudomonadati</taxon>
        <taxon>Pseudomonadota</taxon>
        <taxon>Alphaproteobacteria</taxon>
        <taxon>Rickettsiales</taxon>
        <taxon>Anaplasmataceae</taxon>
        <taxon>Wolbachieae</taxon>
        <taxon>Wolbachia</taxon>
    </lineage>
</organism>
<name>A0AAU7YME8_9RICK</name>